<accession>A0A6A4ZGP8</accession>
<organism evidence="1 2">
    <name type="scientific">Aphanomyces astaci</name>
    <name type="common">Crayfish plague agent</name>
    <dbReference type="NCBI Taxonomy" id="112090"/>
    <lineage>
        <taxon>Eukaryota</taxon>
        <taxon>Sar</taxon>
        <taxon>Stramenopiles</taxon>
        <taxon>Oomycota</taxon>
        <taxon>Saprolegniomycetes</taxon>
        <taxon>Saprolegniales</taxon>
        <taxon>Verrucalvaceae</taxon>
        <taxon>Aphanomyces</taxon>
    </lineage>
</organism>
<reference evidence="1 2" key="1">
    <citation type="submission" date="2019-06" db="EMBL/GenBank/DDBJ databases">
        <title>Genomics analysis of Aphanomyces spp. identifies a new class of oomycete effector associated with host adaptation.</title>
        <authorList>
            <person name="Gaulin E."/>
        </authorList>
    </citation>
    <scope>NUCLEOTIDE SEQUENCE [LARGE SCALE GENOMIC DNA]</scope>
    <source>
        <strain evidence="1 2">E</strain>
    </source>
</reference>
<dbReference type="EMBL" id="VJMI01019718">
    <property type="protein sequence ID" value="KAF0706616.1"/>
    <property type="molecule type" value="Genomic_DNA"/>
</dbReference>
<evidence type="ECO:0000313" key="1">
    <source>
        <dbReference type="EMBL" id="KAF0706616.1"/>
    </source>
</evidence>
<protein>
    <submittedName>
        <fullName evidence="1">Uncharacterized protein</fullName>
    </submittedName>
</protein>
<comment type="caution">
    <text evidence="1">The sequence shown here is derived from an EMBL/GenBank/DDBJ whole genome shotgun (WGS) entry which is preliminary data.</text>
</comment>
<gene>
    <name evidence="1" type="ORF">AaE_014023</name>
</gene>
<dbReference type="AlphaFoldDB" id="A0A6A4ZGP8"/>
<name>A0A6A4ZGP8_APHAT</name>
<proteinExistence type="predicted"/>
<evidence type="ECO:0000313" key="2">
    <source>
        <dbReference type="Proteomes" id="UP000469452"/>
    </source>
</evidence>
<dbReference type="Proteomes" id="UP000469452">
    <property type="component" value="Unassembled WGS sequence"/>
</dbReference>
<sequence length="80" mass="8850">MCCIDTTTLLAISLVPPATWKWRGPWPLCTRPVNSGSDASWTVIPGLLSSAVVLSRHRVLENNMTSYFGDRGDGITQFQR</sequence>